<feature type="transmembrane region" description="Helical" evidence="2">
    <location>
        <begin position="443"/>
        <end position="463"/>
    </location>
</feature>
<name>A0ABD3NZ03_9STRA</name>
<feature type="compositionally biased region" description="Polar residues" evidence="1">
    <location>
        <begin position="209"/>
        <end position="221"/>
    </location>
</feature>
<evidence type="ECO:0000256" key="2">
    <source>
        <dbReference type="SAM" id="Phobius"/>
    </source>
</evidence>
<feature type="transmembrane region" description="Helical" evidence="2">
    <location>
        <begin position="413"/>
        <end position="437"/>
    </location>
</feature>
<dbReference type="EMBL" id="JABMIG020000353">
    <property type="protein sequence ID" value="KAL3780336.1"/>
    <property type="molecule type" value="Genomic_DNA"/>
</dbReference>
<dbReference type="AlphaFoldDB" id="A0ABD3NZ03"/>
<keyword evidence="2" id="KW-1133">Transmembrane helix</keyword>
<feature type="region of interest" description="Disordered" evidence="1">
    <location>
        <begin position="201"/>
        <end position="225"/>
    </location>
</feature>
<reference evidence="3 4" key="1">
    <citation type="journal article" date="2020" name="G3 (Bethesda)">
        <title>Improved Reference Genome for Cyclotella cryptica CCMP332, a Model for Cell Wall Morphogenesis, Salinity Adaptation, and Lipid Production in Diatoms (Bacillariophyta).</title>
        <authorList>
            <person name="Roberts W.R."/>
            <person name="Downey K.M."/>
            <person name="Ruck E.C."/>
            <person name="Traller J.C."/>
            <person name="Alverson A.J."/>
        </authorList>
    </citation>
    <scope>NUCLEOTIDE SEQUENCE [LARGE SCALE GENOMIC DNA]</scope>
    <source>
        <strain evidence="3 4">CCMP332</strain>
    </source>
</reference>
<accession>A0ABD3NZ03</accession>
<comment type="caution">
    <text evidence="3">The sequence shown here is derived from an EMBL/GenBank/DDBJ whole genome shotgun (WGS) entry which is preliminary data.</text>
</comment>
<protein>
    <submittedName>
        <fullName evidence="3">Uncharacterized protein</fullName>
    </submittedName>
</protein>
<dbReference type="Proteomes" id="UP001516023">
    <property type="component" value="Unassembled WGS sequence"/>
</dbReference>
<evidence type="ECO:0000313" key="3">
    <source>
        <dbReference type="EMBL" id="KAL3780336.1"/>
    </source>
</evidence>
<gene>
    <name evidence="3" type="ORF">HJC23_008266</name>
</gene>
<evidence type="ECO:0000313" key="4">
    <source>
        <dbReference type="Proteomes" id="UP001516023"/>
    </source>
</evidence>
<keyword evidence="4" id="KW-1185">Reference proteome</keyword>
<keyword evidence="2" id="KW-0472">Membrane</keyword>
<organism evidence="3 4">
    <name type="scientific">Cyclotella cryptica</name>
    <dbReference type="NCBI Taxonomy" id="29204"/>
    <lineage>
        <taxon>Eukaryota</taxon>
        <taxon>Sar</taxon>
        <taxon>Stramenopiles</taxon>
        <taxon>Ochrophyta</taxon>
        <taxon>Bacillariophyta</taxon>
        <taxon>Coscinodiscophyceae</taxon>
        <taxon>Thalassiosirophycidae</taxon>
        <taxon>Stephanodiscales</taxon>
        <taxon>Stephanodiscaceae</taxon>
        <taxon>Cyclotella</taxon>
    </lineage>
</organism>
<sequence length="489" mass="56171">MKHAHIDDYFLRGYDFDEASIMPISCVNYHNGHMIKYQIFEKSSSLNCHFNNLGTFVVSIAHYMRAYFNYQALTHGNDFRLPGDVGFLNCVMLKETINSDMKLYAKIGCQHRDTYTSTKLQLIVYKDAQCSRPYQNTEEDARKDGYIVNGYFLSHKVSFRPNFYSCQSCLPDEIADSFSKRYSHWYDDDYISRMGKKQKYQDDAGDVQDQYSTGNGTNSTDDGAYYQANDDIYASKYNQADDAGGYNNDDAAGGDDGGVNYYVNTDDGVYYNYKAHDDDFYGMDDDAGRRGLRNLKEIDASHSITAKELLKEYEADFKQELQRQLEEANEYSNANNIAAWNMCERVHHYGMWCDEDCRSLDTFRVDEWSRSDVFLLVIMCVFMGAMMLLVFAKRVKAYERSAMWGDEPGAPDPGLPPCAMLLLFAIIFTVIIVLAVLKFVNETLVVAVVTCILFFLYMLKLTLFESRKPQFLPARITRNSALKEPIYLS</sequence>
<feature type="transmembrane region" description="Helical" evidence="2">
    <location>
        <begin position="373"/>
        <end position="392"/>
    </location>
</feature>
<evidence type="ECO:0000256" key="1">
    <source>
        <dbReference type="SAM" id="MobiDB-lite"/>
    </source>
</evidence>
<keyword evidence="2" id="KW-0812">Transmembrane</keyword>
<proteinExistence type="predicted"/>